<feature type="non-terminal residue" evidence="1">
    <location>
        <position position="1"/>
    </location>
</feature>
<accession>A0ACA9PN15</accession>
<reference evidence="1" key="1">
    <citation type="submission" date="2021-06" db="EMBL/GenBank/DDBJ databases">
        <authorList>
            <person name="Kallberg Y."/>
            <person name="Tangrot J."/>
            <person name="Rosling A."/>
        </authorList>
    </citation>
    <scope>NUCLEOTIDE SEQUENCE</scope>
    <source>
        <strain evidence="1">28 12/20/2015</strain>
    </source>
</reference>
<protein>
    <submittedName>
        <fullName evidence="1">1832_t:CDS:1</fullName>
    </submittedName>
</protein>
<dbReference type="EMBL" id="CAJVPW010028281">
    <property type="protein sequence ID" value="CAG8717838.1"/>
    <property type="molecule type" value="Genomic_DNA"/>
</dbReference>
<dbReference type="Proteomes" id="UP000789366">
    <property type="component" value="Unassembled WGS sequence"/>
</dbReference>
<sequence>QKVILQKHIQSCPQNNVESLHEYFSDSESSQENFFYRSQHIDDFEYGFFIALDTSDDLEYNFSMTLDMSNSSVQSAVTKEIELQIEEENEFRQIIVDSGIDF</sequence>
<organism evidence="1 2">
    <name type="scientific">Cetraspora pellucida</name>
    <dbReference type="NCBI Taxonomy" id="1433469"/>
    <lineage>
        <taxon>Eukaryota</taxon>
        <taxon>Fungi</taxon>
        <taxon>Fungi incertae sedis</taxon>
        <taxon>Mucoromycota</taxon>
        <taxon>Glomeromycotina</taxon>
        <taxon>Glomeromycetes</taxon>
        <taxon>Diversisporales</taxon>
        <taxon>Gigasporaceae</taxon>
        <taxon>Cetraspora</taxon>
    </lineage>
</organism>
<gene>
    <name evidence="1" type="ORF">SPELUC_LOCUS12236</name>
</gene>
<evidence type="ECO:0000313" key="1">
    <source>
        <dbReference type="EMBL" id="CAG8717838.1"/>
    </source>
</evidence>
<comment type="caution">
    <text evidence="1">The sequence shown here is derived from an EMBL/GenBank/DDBJ whole genome shotgun (WGS) entry which is preliminary data.</text>
</comment>
<name>A0ACA9PN15_9GLOM</name>
<proteinExistence type="predicted"/>
<keyword evidence="2" id="KW-1185">Reference proteome</keyword>
<evidence type="ECO:0000313" key="2">
    <source>
        <dbReference type="Proteomes" id="UP000789366"/>
    </source>
</evidence>